<evidence type="ECO:0000313" key="2">
    <source>
        <dbReference type="Proteomes" id="UP000028933"/>
    </source>
</evidence>
<dbReference type="KEGG" id="eao:BD94_1116"/>
<organism evidence="1 2">
    <name type="scientific">Elizabethkingia anophelis NUHP1</name>
    <dbReference type="NCBI Taxonomy" id="1338011"/>
    <lineage>
        <taxon>Bacteria</taxon>
        <taxon>Pseudomonadati</taxon>
        <taxon>Bacteroidota</taxon>
        <taxon>Flavobacteriia</taxon>
        <taxon>Flavobacteriales</taxon>
        <taxon>Weeksellaceae</taxon>
        <taxon>Elizabethkingia</taxon>
    </lineage>
</organism>
<gene>
    <name evidence="1" type="ORF">BD94_1116</name>
</gene>
<accession>A0A077EBF7</accession>
<protein>
    <submittedName>
        <fullName evidence="1">Uncharacterized protein</fullName>
    </submittedName>
</protein>
<proteinExistence type="predicted"/>
<dbReference type="EMBL" id="CP007547">
    <property type="protein sequence ID" value="AIL44891.1"/>
    <property type="molecule type" value="Genomic_DNA"/>
</dbReference>
<reference evidence="1 2" key="1">
    <citation type="journal article" date="2013" name="Lancet">
        <title>First case of E anophelis outbreak in an intensive-care unit.</title>
        <authorList>
            <person name="Teo J."/>
            <person name="Tan S.Y."/>
            <person name="Tay M."/>
            <person name="Ding Y."/>
            <person name="Kjelleberg S."/>
            <person name="Givskov M."/>
            <person name="Lin R.T."/>
            <person name="Yang L."/>
        </authorList>
    </citation>
    <scope>NUCLEOTIDE SEQUENCE [LARGE SCALE GENOMIC DNA]</scope>
    <source>
        <strain evidence="1 2">NUHP1</strain>
    </source>
</reference>
<dbReference type="Proteomes" id="UP000028933">
    <property type="component" value="Chromosome"/>
</dbReference>
<dbReference type="AlphaFoldDB" id="A0A077EBF7"/>
<dbReference type="STRING" id="1338011.BD94_1116"/>
<evidence type="ECO:0000313" key="1">
    <source>
        <dbReference type="EMBL" id="AIL44891.1"/>
    </source>
</evidence>
<dbReference type="HOGENOM" id="CLU_3327427_0_0_10"/>
<sequence>MKYREPLKMKIRKKSFNTRSINFITKKRVFTTFLKNQH</sequence>
<name>A0A077EBF7_9FLAO</name>